<gene>
    <name evidence="2" type="ORF">FH972_014937</name>
</gene>
<proteinExistence type="predicted"/>
<dbReference type="AlphaFoldDB" id="A0A5N6RC99"/>
<sequence>MYKDEGPSVSFVCVHSVEWNFKGFATCIVYSSSVLVLSTYSTCILVINHTKKNTIQTITPTTIGGPTPPGDHLWLCNVHKSRVNFEDYDKVTVGVDFGLEIVVKKTGVCLAYDRVVEGKMMDNYASTSSSEDATHVVSDDEDVTKDHVGMVPTRDIRDDKFKHPSMSR</sequence>
<feature type="transmembrane region" description="Helical" evidence="1">
    <location>
        <begin position="28"/>
        <end position="47"/>
    </location>
</feature>
<keyword evidence="1" id="KW-0472">Membrane</keyword>
<organism evidence="2 3">
    <name type="scientific">Carpinus fangiana</name>
    <dbReference type="NCBI Taxonomy" id="176857"/>
    <lineage>
        <taxon>Eukaryota</taxon>
        <taxon>Viridiplantae</taxon>
        <taxon>Streptophyta</taxon>
        <taxon>Embryophyta</taxon>
        <taxon>Tracheophyta</taxon>
        <taxon>Spermatophyta</taxon>
        <taxon>Magnoliopsida</taxon>
        <taxon>eudicotyledons</taxon>
        <taxon>Gunneridae</taxon>
        <taxon>Pentapetalae</taxon>
        <taxon>rosids</taxon>
        <taxon>fabids</taxon>
        <taxon>Fagales</taxon>
        <taxon>Betulaceae</taxon>
        <taxon>Carpinus</taxon>
    </lineage>
</organism>
<evidence type="ECO:0000256" key="1">
    <source>
        <dbReference type="SAM" id="Phobius"/>
    </source>
</evidence>
<keyword evidence="3" id="KW-1185">Reference proteome</keyword>
<accession>A0A5N6RC99</accession>
<evidence type="ECO:0000313" key="2">
    <source>
        <dbReference type="EMBL" id="KAE8076274.1"/>
    </source>
</evidence>
<protein>
    <submittedName>
        <fullName evidence="2">Uncharacterized protein</fullName>
    </submittedName>
</protein>
<name>A0A5N6RC99_9ROSI</name>
<evidence type="ECO:0000313" key="3">
    <source>
        <dbReference type="Proteomes" id="UP000327013"/>
    </source>
</evidence>
<reference evidence="2 3" key="1">
    <citation type="submission" date="2019-06" db="EMBL/GenBank/DDBJ databases">
        <title>A chromosomal-level reference genome of Carpinus fangiana (Coryloideae, Betulaceae).</title>
        <authorList>
            <person name="Yang X."/>
            <person name="Wang Z."/>
            <person name="Zhang L."/>
            <person name="Hao G."/>
            <person name="Liu J."/>
            <person name="Yang Y."/>
        </authorList>
    </citation>
    <scope>NUCLEOTIDE SEQUENCE [LARGE SCALE GENOMIC DNA]</scope>
    <source>
        <strain evidence="2">Cfa_2016G</strain>
        <tissue evidence="2">Leaf</tissue>
    </source>
</reference>
<dbReference type="OrthoDB" id="1752247at2759"/>
<keyword evidence="1" id="KW-0812">Transmembrane</keyword>
<dbReference type="EMBL" id="CM017326">
    <property type="protein sequence ID" value="KAE8076274.1"/>
    <property type="molecule type" value="Genomic_DNA"/>
</dbReference>
<dbReference type="Proteomes" id="UP000327013">
    <property type="component" value="Chromosome 6"/>
</dbReference>
<keyword evidence="1" id="KW-1133">Transmembrane helix</keyword>